<dbReference type="PROSITE" id="PS50011">
    <property type="entry name" value="PROTEIN_KINASE_DOM"/>
    <property type="match status" value="1"/>
</dbReference>
<dbReference type="SMART" id="SM00220">
    <property type="entry name" value="S_TKc"/>
    <property type="match status" value="1"/>
</dbReference>
<dbReference type="InterPro" id="IPR011009">
    <property type="entry name" value="Kinase-like_dom_sf"/>
</dbReference>
<dbReference type="AlphaFoldDB" id="A0AAD9MSW7"/>
<dbReference type="EMBL" id="JAODUP010001037">
    <property type="protein sequence ID" value="KAK2141804.1"/>
    <property type="molecule type" value="Genomic_DNA"/>
</dbReference>
<dbReference type="PROSITE" id="PS00108">
    <property type="entry name" value="PROTEIN_KINASE_ST"/>
    <property type="match status" value="1"/>
</dbReference>
<evidence type="ECO:0000313" key="6">
    <source>
        <dbReference type="Proteomes" id="UP001208570"/>
    </source>
</evidence>
<dbReference type="InterPro" id="IPR008271">
    <property type="entry name" value="Ser/Thr_kinase_AS"/>
</dbReference>
<dbReference type="Gene3D" id="1.10.510.10">
    <property type="entry name" value="Transferase(Phosphotransferase) domain 1"/>
    <property type="match status" value="1"/>
</dbReference>
<sequence length="395" mass="44927">MNMQRETPSLRKAGPYVIGPVLGNAPVKSLVQCLARKEGTDDFYILKDEALEERTNSAGQLEYTGHKRQRLILVLDCLVSHDFSDKNSDLTNLQQYVIKEKKLSEKEAIVIFLDIVRIVDCLHARNIVHRDLKLANIVLNKRTRRVTITNFCLGKHLVSDKDLLKDQTGSPAYISPEVLSGLYNFIYIYIIADVLLPRPSNLLKDNVVIRKPYLGKPSDIWALGVVLFTMLYGQFPFYDGVPRELFRKIKAADYTIPNDARVSADTIHLVKSLLVLEPQQRLTASQVLDKLRGIIGLWRGMSMTGPLQVVPDIDDEKNKQSQEDNIAPVKEGQSEFERKLEKARMDTSEMIPKQRKYILHRRRPGIQPPITRVGHDAGPASVDPHYQKRNPFLPS</sequence>
<dbReference type="InterPro" id="IPR000719">
    <property type="entry name" value="Prot_kinase_dom"/>
</dbReference>
<keyword evidence="6" id="KW-1185">Reference proteome</keyword>
<reference evidence="5" key="1">
    <citation type="journal article" date="2023" name="Mol. Biol. Evol.">
        <title>Third-Generation Sequencing Reveals the Adaptive Role of the Epigenome in Three Deep-Sea Polychaetes.</title>
        <authorList>
            <person name="Perez M."/>
            <person name="Aroh O."/>
            <person name="Sun Y."/>
            <person name="Lan Y."/>
            <person name="Juniper S.K."/>
            <person name="Young C.R."/>
            <person name="Angers B."/>
            <person name="Qian P.Y."/>
        </authorList>
    </citation>
    <scope>NUCLEOTIDE SEQUENCE</scope>
    <source>
        <strain evidence="5">P08H-3</strain>
    </source>
</reference>
<comment type="function">
    <text evidence="1">May be a negative regulator of NF-kappa-B and p53-mediated gene transcription.</text>
</comment>
<dbReference type="InterPro" id="IPR024104">
    <property type="entry name" value="Tribbles/Ser_Thr_kinase_40"/>
</dbReference>
<evidence type="ECO:0000313" key="5">
    <source>
        <dbReference type="EMBL" id="KAK2141804.1"/>
    </source>
</evidence>
<organism evidence="5 6">
    <name type="scientific">Paralvinella palmiformis</name>
    <dbReference type="NCBI Taxonomy" id="53620"/>
    <lineage>
        <taxon>Eukaryota</taxon>
        <taxon>Metazoa</taxon>
        <taxon>Spiralia</taxon>
        <taxon>Lophotrochozoa</taxon>
        <taxon>Annelida</taxon>
        <taxon>Polychaeta</taxon>
        <taxon>Sedentaria</taxon>
        <taxon>Canalipalpata</taxon>
        <taxon>Terebellida</taxon>
        <taxon>Terebelliformia</taxon>
        <taxon>Alvinellidae</taxon>
        <taxon>Paralvinella</taxon>
    </lineage>
</organism>
<feature type="compositionally biased region" description="Basic residues" evidence="3">
    <location>
        <begin position="353"/>
        <end position="364"/>
    </location>
</feature>
<dbReference type="SUPFAM" id="SSF56112">
    <property type="entry name" value="Protein kinase-like (PK-like)"/>
    <property type="match status" value="1"/>
</dbReference>
<name>A0AAD9MSW7_9ANNE</name>
<dbReference type="PANTHER" id="PTHR22961">
    <property type="entry name" value="SER/THR PROTEIN KINASE-TRB"/>
    <property type="match status" value="1"/>
</dbReference>
<feature type="compositionally biased region" description="Basic and acidic residues" evidence="3">
    <location>
        <begin position="332"/>
        <end position="347"/>
    </location>
</feature>
<proteinExistence type="predicted"/>
<evidence type="ECO:0000259" key="4">
    <source>
        <dbReference type="PROSITE" id="PS50011"/>
    </source>
</evidence>
<dbReference type="PANTHER" id="PTHR22961:SF16">
    <property type="entry name" value="SERINE_THREONINE-PROTEIN KINASE 40"/>
    <property type="match status" value="1"/>
</dbReference>
<dbReference type="GO" id="GO:0004672">
    <property type="term" value="F:protein kinase activity"/>
    <property type="evidence" value="ECO:0007669"/>
    <property type="project" value="InterPro"/>
</dbReference>
<evidence type="ECO:0000256" key="1">
    <source>
        <dbReference type="ARBA" id="ARBA00003412"/>
    </source>
</evidence>
<comment type="caution">
    <text evidence="5">The sequence shown here is derived from an EMBL/GenBank/DDBJ whole genome shotgun (WGS) entry which is preliminary data.</text>
</comment>
<feature type="domain" description="Protein kinase" evidence="4">
    <location>
        <begin position="1"/>
        <end position="295"/>
    </location>
</feature>
<evidence type="ECO:0000256" key="2">
    <source>
        <dbReference type="ARBA" id="ARBA00016813"/>
    </source>
</evidence>
<gene>
    <name evidence="5" type="ORF">LSH36_1037g00073</name>
</gene>
<protein>
    <recommendedName>
        <fullName evidence="2">Serine/threonine-protein kinase 40</fullName>
    </recommendedName>
</protein>
<dbReference type="Pfam" id="PF00069">
    <property type="entry name" value="Pkinase"/>
    <property type="match status" value="2"/>
</dbReference>
<accession>A0AAD9MSW7</accession>
<dbReference type="GO" id="GO:0005524">
    <property type="term" value="F:ATP binding"/>
    <property type="evidence" value="ECO:0007669"/>
    <property type="project" value="InterPro"/>
</dbReference>
<evidence type="ECO:0000256" key="3">
    <source>
        <dbReference type="SAM" id="MobiDB-lite"/>
    </source>
</evidence>
<feature type="region of interest" description="Disordered" evidence="3">
    <location>
        <begin position="316"/>
        <end position="395"/>
    </location>
</feature>
<dbReference type="Proteomes" id="UP001208570">
    <property type="component" value="Unassembled WGS sequence"/>
</dbReference>